<gene>
    <name evidence="2" type="ORF">EJ08DRAFT_44663</name>
</gene>
<proteinExistence type="predicted"/>
<sequence>MTEPGQKYAAASNSEATIPRPENEAGVLVDRSMQTPLNLDADGIRELSANSKLQLQWDHIMCREIAFPEGYGNVTVILLKWKTGED</sequence>
<dbReference type="OrthoDB" id="4760831at2759"/>
<reference evidence="2" key="1">
    <citation type="journal article" date="2020" name="Stud. Mycol.">
        <title>101 Dothideomycetes genomes: a test case for predicting lifestyles and emergence of pathogens.</title>
        <authorList>
            <person name="Haridas S."/>
            <person name="Albert R."/>
            <person name="Binder M."/>
            <person name="Bloem J."/>
            <person name="Labutti K."/>
            <person name="Salamov A."/>
            <person name="Andreopoulos B."/>
            <person name="Baker S."/>
            <person name="Barry K."/>
            <person name="Bills G."/>
            <person name="Bluhm B."/>
            <person name="Cannon C."/>
            <person name="Castanera R."/>
            <person name="Culley D."/>
            <person name="Daum C."/>
            <person name="Ezra D."/>
            <person name="Gonzalez J."/>
            <person name="Henrissat B."/>
            <person name="Kuo A."/>
            <person name="Liang C."/>
            <person name="Lipzen A."/>
            <person name="Lutzoni F."/>
            <person name="Magnuson J."/>
            <person name="Mondo S."/>
            <person name="Nolan M."/>
            <person name="Ohm R."/>
            <person name="Pangilinan J."/>
            <person name="Park H.-J."/>
            <person name="Ramirez L."/>
            <person name="Alfaro M."/>
            <person name="Sun H."/>
            <person name="Tritt A."/>
            <person name="Yoshinaga Y."/>
            <person name="Zwiers L.-H."/>
            <person name="Turgeon B."/>
            <person name="Goodwin S."/>
            <person name="Spatafora J."/>
            <person name="Crous P."/>
            <person name="Grigoriev I."/>
        </authorList>
    </citation>
    <scope>NUCLEOTIDE SEQUENCE</scope>
    <source>
        <strain evidence="2">CBS 130266</strain>
    </source>
</reference>
<feature type="region of interest" description="Disordered" evidence="1">
    <location>
        <begin position="1"/>
        <end position="25"/>
    </location>
</feature>
<dbReference type="AlphaFoldDB" id="A0A9P4TS84"/>
<keyword evidence="3" id="KW-1185">Reference proteome</keyword>
<dbReference type="Proteomes" id="UP000800235">
    <property type="component" value="Unassembled WGS sequence"/>
</dbReference>
<accession>A0A9P4TS84</accession>
<protein>
    <submittedName>
        <fullName evidence="2">Uncharacterized protein</fullName>
    </submittedName>
</protein>
<evidence type="ECO:0000256" key="1">
    <source>
        <dbReference type="SAM" id="MobiDB-lite"/>
    </source>
</evidence>
<dbReference type="EMBL" id="MU007120">
    <property type="protein sequence ID" value="KAF2419043.1"/>
    <property type="molecule type" value="Genomic_DNA"/>
</dbReference>
<evidence type="ECO:0000313" key="2">
    <source>
        <dbReference type="EMBL" id="KAF2419043.1"/>
    </source>
</evidence>
<evidence type="ECO:0000313" key="3">
    <source>
        <dbReference type="Proteomes" id="UP000800235"/>
    </source>
</evidence>
<comment type="caution">
    <text evidence="2">The sequence shown here is derived from an EMBL/GenBank/DDBJ whole genome shotgun (WGS) entry which is preliminary data.</text>
</comment>
<name>A0A9P4TS84_9PEZI</name>
<organism evidence="2 3">
    <name type="scientific">Tothia fuscella</name>
    <dbReference type="NCBI Taxonomy" id="1048955"/>
    <lineage>
        <taxon>Eukaryota</taxon>
        <taxon>Fungi</taxon>
        <taxon>Dikarya</taxon>
        <taxon>Ascomycota</taxon>
        <taxon>Pezizomycotina</taxon>
        <taxon>Dothideomycetes</taxon>
        <taxon>Pleosporomycetidae</taxon>
        <taxon>Venturiales</taxon>
        <taxon>Cylindrosympodiaceae</taxon>
        <taxon>Tothia</taxon>
    </lineage>
</organism>